<proteinExistence type="predicted"/>
<accession>A0A9E7FN67</accession>
<name>A0A9E7FN67_9LILI</name>
<feature type="region of interest" description="Disordered" evidence="1">
    <location>
        <begin position="1"/>
        <end position="27"/>
    </location>
</feature>
<dbReference type="OrthoDB" id="10406945at2759"/>
<evidence type="ECO:0000256" key="1">
    <source>
        <dbReference type="SAM" id="MobiDB-lite"/>
    </source>
</evidence>
<dbReference type="AlphaFoldDB" id="A0A9E7FN67"/>
<evidence type="ECO:0000313" key="3">
    <source>
        <dbReference type="Proteomes" id="UP001055439"/>
    </source>
</evidence>
<evidence type="ECO:0000313" key="2">
    <source>
        <dbReference type="EMBL" id="URD97236.1"/>
    </source>
</evidence>
<sequence length="93" mass="10710">MIDRPPPLPKIAEMPSPPSSLVPNENVENERGPRLLMADIYRFSPMNSWLHECRAAATDFCCFRNRGCVVDKEDSNGEERVRQVFCFIRVARE</sequence>
<protein>
    <submittedName>
        <fullName evidence="2">Uncharacterized protein</fullName>
    </submittedName>
</protein>
<reference evidence="2" key="1">
    <citation type="submission" date="2022-05" db="EMBL/GenBank/DDBJ databases">
        <title>The Musa troglodytarum L. genome provides insights into the mechanism of non-climacteric behaviour and enrichment of carotenoids.</title>
        <authorList>
            <person name="Wang J."/>
        </authorList>
    </citation>
    <scope>NUCLEOTIDE SEQUENCE</scope>
    <source>
        <tissue evidence="2">Leaf</tissue>
    </source>
</reference>
<feature type="compositionally biased region" description="Pro residues" evidence="1">
    <location>
        <begin position="1"/>
        <end position="20"/>
    </location>
</feature>
<gene>
    <name evidence="2" type="ORF">MUK42_18340</name>
</gene>
<keyword evidence="3" id="KW-1185">Reference proteome</keyword>
<dbReference type="Proteomes" id="UP001055439">
    <property type="component" value="Chromosome 4"/>
</dbReference>
<organism evidence="2 3">
    <name type="scientific">Musa troglodytarum</name>
    <name type="common">fe'i banana</name>
    <dbReference type="NCBI Taxonomy" id="320322"/>
    <lineage>
        <taxon>Eukaryota</taxon>
        <taxon>Viridiplantae</taxon>
        <taxon>Streptophyta</taxon>
        <taxon>Embryophyta</taxon>
        <taxon>Tracheophyta</taxon>
        <taxon>Spermatophyta</taxon>
        <taxon>Magnoliopsida</taxon>
        <taxon>Liliopsida</taxon>
        <taxon>Zingiberales</taxon>
        <taxon>Musaceae</taxon>
        <taxon>Musa</taxon>
    </lineage>
</organism>
<dbReference type="EMBL" id="CP097506">
    <property type="protein sequence ID" value="URD97236.1"/>
    <property type="molecule type" value="Genomic_DNA"/>
</dbReference>